<reference evidence="2" key="1">
    <citation type="submission" date="2021-03" db="EMBL/GenBank/DDBJ databases">
        <title>Draft genome sequence of rust myrtle Austropuccinia psidii MF-1, a brazilian biotype.</title>
        <authorList>
            <person name="Quecine M.C."/>
            <person name="Pachon D.M.R."/>
            <person name="Bonatelli M.L."/>
            <person name="Correr F.H."/>
            <person name="Franceschini L.M."/>
            <person name="Leite T.F."/>
            <person name="Margarido G.R.A."/>
            <person name="Almeida C.A."/>
            <person name="Ferrarezi J.A."/>
            <person name="Labate C.A."/>
        </authorList>
    </citation>
    <scope>NUCLEOTIDE SEQUENCE</scope>
    <source>
        <strain evidence="2">MF-1</strain>
    </source>
</reference>
<evidence type="ECO:0000259" key="1">
    <source>
        <dbReference type="Pfam" id="PF24626"/>
    </source>
</evidence>
<dbReference type="EMBL" id="AVOT02001825">
    <property type="protein sequence ID" value="MBW0468296.1"/>
    <property type="molecule type" value="Genomic_DNA"/>
</dbReference>
<comment type="caution">
    <text evidence="2">The sequence shown here is derived from an EMBL/GenBank/DDBJ whole genome shotgun (WGS) entry which is preliminary data.</text>
</comment>
<proteinExistence type="predicted"/>
<keyword evidence="3" id="KW-1185">Reference proteome</keyword>
<dbReference type="InterPro" id="IPR056924">
    <property type="entry name" value="SH3_Tf2-1"/>
</dbReference>
<evidence type="ECO:0000313" key="3">
    <source>
        <dbReference type="Proteomes" id="UP000765509"/>
    </source>
</evidence>
<feature type="domain" description="Tf2-1-like SH3-like" evidence="1">
    <location>
        <begin position="6"/>
        <end position="58"/>
    </location>
</feature>
<accession>A0A9Q3GI50</accession>
<dbReference type="AlphaFoldDB" id="A0A9Q3GI50"/>
<organism evidence="2 3">
    <name type="scientific">Austropuccinia psidii MF-1</name>
    <dbReference type="NCBI Taxonomy" id="1389203"/>
    <lineage>
        <taxon>Eukaryota</taxon>
        <taxon>Fungi</taxon>
        <taxon>Dikarya</taxon>
        <taxon>Basidiomycota</taxon>
        <taxon>Pucciniomycotina</taxon>
        <taxon>Pucciniomycetes</taxon>
        <taxon>Pucciniales</taxon>
        <taxon>Sphaerophragmiaceae</taxon>
        <taxon>Austropuccinia</taxon>
    </lineage>
</organism>
<dbReference type="Pfam" id="PF24626">
    <property type="entry name" value="SH3_Tf2-1"/>
    <property type="match status" value="1"/>
</dbReference>
<evidence type="ECO:0000313" key="2">
    <source>
        <dbReference type="EMBL" id="MBW0468296.1"/>
    </source>
</evidence>
<dbReference type="OrthoDB" id="3364639at2759"/>
<dbReference type="Proteomes" id="UP000765509">
    <property type="component" value="Unassembled WGS sequence"/>
</dbReference>
<name>A0A9Q3GI50_9BASI</name>
<protein>
    <recommendedName>
        <fullName evidence="1">Tf2-1-like SH3-like domain-containing protein</fullName>
    </recommendedName>
</protein>
<sequence>MAFLQEHEIKQTTKKLPERLLGLFPIFDKLSTYTYHLKLPSQCQSINPVFHISLLEPFNTSVIPNRHKEPTPLILMEEEGELEVYQKPYSNLKRR</sequence>
<gene>
    <name evidence="2" type="ORF">O181_008011</name>
</gene>